<keyword evidence="2 7" id="KW-0699">rRNA-binding</keyword>
<evidence type="ECO:0000259" key="9">
    <source>
        <dbReference type="Pfam" id="PF03948"/>
    </source>
</evidence>
<organism evidence="10 11">
    <name type="scientific">Thermoclostridium caenicola</name>
    <dbReference type="NCBI Taxonomy" id="659425"/>
    <lineage>
        <taxon>Bacteria</taxon>
        <taxon>Bacillati</taxon>
        <taxon>Bacillota</taxon>
        <taxon>Clostridia</taxon>
        <taxon>Eubacteriales</taxon>
        <taxon>Oscillospiraceae</taxon>
        <taxon>Thermoclostridium</taxon>
    </lineage>
</organism>
<feature type="domain" description="Large ribosomal subunit protein bL9 C-terminal" evidence="9">
    <location>
        <begin position="63"/>
        <end position="147"/>
    </location>
</feature>
<comment type="function">
    <text evidence="7">Binds to the 23S rRNA.</text>
</comment>
<dbReference type="GO" id="GO:0005840">
    <property type="term" value="C:ribosome"/>
    <property type="evidence" value="ECO:0007669"/>
    <property type="project" value="UniProtKB-KW"/>
</dbReference>
<dbReference type="Pfam" id="PF01281">
    <property type="entry name" value="Ribosomal_L9_N"/>
    <property type="match status" value="1"/>
</dbReference>
<gene>
    <name evidence="7" type="primary">rplI</name>
    <name evidence="10" type="ORF">SAMN05444373_103129</name>
</gene>
<dbReference type="GO" id="GO:1990904">
    <property type="term" value="C:ribonucleoprotein complex"/>
    <property type="evidence" value="ECO:0007669"/>
    <property type="project" value="UniProtKB-KW"/>
</dbReference>
<dbReference type="InterPro" id="IPR009027">
    <property type="entry name" value="Ribosomal_bL9/RNase_H1_N"/>
</dbReference>
<protein>
    <recommendedName>
        <fullName evidence="6 7">Large ribosomal subunit protein bL9</fullName>
    </recommendedName>
</protein>
<dbReference type="PANTHER" id="PTHR21368">
    <property type="entry name" value="50S RIBOSOMAL PROTEIN L9"/>
    <property type="match status" value="1"/>
</dbReference>
<evidence type="ECO:0000256" key="6">
    <source>
        <dbReference type="ARBA" id="ARBA00035292"/>
    </source>
</evidence>
<dbReference type="GO" id="GO:0019843">
    <property type="term" value="F:rRNA binding"/>
    <property type="evidence" value="ECO:0007669"/>
    <property type="project" value="UniProtKB-UniRule"/>
</dbReference>
<keyword evidence="11" id="KW-1185">Reference proteome</keyword>
<dbReference type="Gene3D" id="3.40.5.10">
    <property type="entry name" value="Ribosomal protein L9, N-terminal domain"/>
    <property type="match status" value="1"/>
</dbReference>
<sequence length="152" mass="16654">MKVILKQDVKSLGKKDAVVEVNDGYARNYLIPKGLAVEATAAALNEVKIKQGAQKHRQETELAEAQILKKKLEDITVVIKSKAGANGKLFGSITSKDIVEKIQKDFNITLEKKMINLPDAAIKTLGLTEVEVRLYQGVVAKVKVKVEPDETA</sequence>
<dbReference type="InterPro" id="IPR020069">
    <property type="entry name" value="Ribosomal_bL9_C"/>
</dbReference>
<evidence type="ECO:0000313" key="11">
    <source>
        <dbReference type="Proteomes" id="UP000324781"/>
    </source>
</evidence>
<accession>A0A1M6HD82</accession>
<dbReference type="NCBIfam" id="TIGR00158">
    <property type="entry name" value="L9"/>
    <property type="match status" value="1"/>
</dbReference>
<evidence type="ECO:0000256" key="4">
    <source>
        <dbReference type="ARBA" id="ARBA00022980"/>
    </source>
</evidence>
<dbReference type="RefSeq" id="WP_149678971.1">
    <property type="nucleotide sequence ID" value="NZ_DAONMB010000171.1"/>
</dbReference>
<evidence type="ECO:0000256" key="2">
    <source>
        <dbReference type="ARBA" id="ARBA00022730"/>
    </source>
</evidence>
<dbReference type="GO" id="GO:0006412">
    <property type="term" value="P:translation"/>
    <property type="evidence" value="ECO:0007669"/>
    <property type="project" value="UniProtKB-UniRule"/>
</dbReference>
<comment type="similarity">
    <text evidence="1 7">Belongs to the bacterial ribosomal protein bL9 family.</text>
</comment>
<dbReference type="GO" id="GO:0003735">
    <property type="term" value="F:structural constituent of ribosome"/>
    <property type="evidence" value="ECO:0007669"/>
    <property type="project" value="InterPro"/>
</dbReference>
<dbReference type="HAMAP" id="MF_00503">
    <property type="entry name" value="Ribosomal_bL9"/>
    <property type="match status" value="1"/>
</dbReference>
<dbReference type="InterPro" id="IPR036935">
    <property type="entry name" value="Ribosomal_bL9_N_sf"/>
</dbReference>
<evidence type="ECO:0000259" key="8">
    <source>
        <dbReference type="Pfam" id="PF01281"/>
    </source>
</evidence>
<feature type="domain" description="Ribosomal protein L9" evidence="8">
    <location>
        <begin position="1"/>
        <end position="46"/>
    </location>
</feature>
<evidence type="ECO:0000256" key="3">
    <source>
        <dbReference type="ARBA" id="ARBA00022884"/>
    </source>
</evidence>
<dbReference type="SUPFAM" id="SSF55658">
    <property type="entry name" value="L9 N-domain-like"/>
    <property type="match status" value="1"/>
</dbReference>
<dbReference type="Proteomes" id="UP000324781">
    <property type="component" value="Unassembled WGS sequence"/>
</dbReference>
<dbReference type="InterPro" id="IPR000244">
    <property type="entry name" value="Ribosomal_bL9"/>
</dbReference>
<dbReference type="OrthoDB" id="9788336at2"/>
<proteinExistence type="inferred from homology"/>
<keyword evidence="4 7" id="KW-0689">Ribosomal protein</keyword>
<dbReference type="InterPro" id="IPR020070">
    <property type="entry name" value="Ribosomal_bL9_N"/>
</dbReference>
<dbReference type="Pfam" id="PF03948">
    <property type="entry name" value="Ribosomal_L9_C"/>
    <property type="match status" value="1"/>
</dbReference>
<reference evidence="10 11" key="1">
    <citation type="submission" date="2016-11" db="EMBL/GenBank/DDBJ databases">
        <authorList>
            <person name="Varghese N."/>
            <person name="Submissions S."/>
        </authorList>
    </citation>
    <scope>NUCLEOTIDE SEQUENCE [LARGE SCALE GENOMIC DNA]</scope>
    <source>
        <strain evidence="10 11">DSM 19027</strain>
    </source>
</reference>
<dbReference type="InterPro" id="IPR020594">
    <property type="entry name" value="Ribosomal_bL9_bac/chp"/>
</dbReference>
<dbReference type="EMBL" id="FQZP01000031">
    <property type="protein sequence ID" value="SHJ20140.1"/>
    <property type="molecule type" value="Genomic_DNA"/>
</dbReference>
<dbReference type="InterPro" id="IPR036791">
    <property type="entry name" value="Ribosomal_bL9_C_sf"/>
</dbReference>
<keyword evidence="3 7" id="KW-0694">RNA-binding</keyword>
<dbReference type="Gene3D" id="3.10.430.100">
    <property type="entry name" value="Ribosomal protein L9, C-terminal domain"/>
    <property type="match status" value="1"/>
</dbReference>
<dbReference type="SUPFAM" id="SSF55653">
    <property type="entry name" value="Ribosomal protein L9 C-domain"/>
    <property type="match status" value="1"/>
</dbReference>
<evidence type="ECO:0000256" key="1">
    <source>
        <dbReference type="ARBA" id="ARBA00010605"/>
    </source>
</evidence>
<evidence type="ECO:0000256" key="5">
    <source>
        <dbReference type="ARBA" id="ARBA00023274"/>
    </source>
</evidence>
<dbReference type="AlphaFoldDB" id="A0A1M6HD82"/>
<keyword evidence="5 7" id="KW-0687">Ribonucleoprotein</keyword>
<evidence type="ECO:0000256" key="7">
    <source>
        <dbReference type="HAMAP-Rule" id="MF_00503"/>
    </source>
</evidence>
<evidence type="ECO:0000313" key="10">
    <source>
        <dbReference type="EMBL" id="SHJ20140.1"/>
    </source>
</evidence>
<name>A0A1M6HD82_9FIRM</name>